<dbReference type="Proteomes" id="UP000766336">
    <property type="component" value="Unassembled WGS sequence"/>
</dbReference>
<feature type="transmembrane region" description="Helical" evidence="7">
    <location>
        <begin position="411"/>
        <end position="433"/>
    </location>
</feature>
<gene>
    <name evidence="8" type="ORF">KHU32_02740</name>
</gene>
<dbReference type="InterPro" id="IPR052031">
    <property type="entry name" value="Membrane_Transporter-Flippase"/>
</dbReference>
<dbReference type="NCBIfam" id="TIGR00797">
    <property type="entry name" value="matE"/>
    <property type="match status" value="1"/>
</dbReference>
<evidence type="ECO:0000256" key="5">
    <source>
        <dbReference type="ARBA" id="ARBA00022989"/>
    </source>
</evidence>
<evidence type="ECO:0000256" key="2">
    <source>
        <dbReference type="ARBA" id="ARBA00022448"/>
    </source>
</evidence>
<sequence>MSEAALSVTPASVTPAVGRPPLDQKARARAALLDGPILATLLRLALPTVSVLIAQTAVNVAEGYYVGLLGTDALAGVTLVFPVYMLMMMMSGGGLGSGVASSVARAVGAGRQRDADALVLHAIVLAIIVGGLFTWATIQGGPWLYHLLGGRGEALEAALVYSNWIFAGSIAIWIVNLLAAALRGAGNVKVPALVTLFGALVMIPASPALIFGFGPIPHLGIAGAGLAFALYFGGAALALLWYMSSRRGSLTLRWARLEWRLFADILKVGLPTAVSTVLTNLTVILVTGAMGLFGTQALAGYGVASRLDYLLIPVLFGLSSAVLTMVGVNIGAGRRARAREAAWTGALVGAAFTGVVGLVVAFRPELWTHLFTQDPEVLAPAALYLGIVAPAYGLFGLGFVLSFAGQGAGHMFWPLLGVAGRLVIAAGLGWVAVSFLGAGIATLAAIVALSFVAYAAMCCMVMLSRATWGR</sequence>
<feature type="transmembrane region" description="Helical" evidence="7">
    <location>
        <begin position="382"/>
        <end position="404"/>
    </location>
</feature>
<feature type="transmembrane region" description="Helical" evidence="7">
    <location>
        <begin position="265"/>
        <end position="290"/>
    </location>
</feature>
<dbReference type="PANTHER" id="PTHR43549">
    <property type="entry name" value="MULTIDRUG RESISTANCE PROTEIN YPNP-RELATED"/>
    <property type="match status" value="1"/>
</dbReference>
<evidence type="ECO:0000313" key="8">
    <source>
        <dbReference type="EMBL" id="MBS7809838.1"/>
    </source>
</evidence>
<evidence type="ECO:0000256" key="6">
    <source>
        <dbReference type="ARBA" id="ARBA00023136"/>
    </source>
</evidence>
<feature type="transmembrane region" description="Helical" evidence="7">
    <location>
        <begin position="192"/>
        <end position="213"/>
    </location>
</feature>
<proteinExistence type="predicted"/>
<reference evidence="8 9" key="1">
    <citation type="submission" date="2021-05" db="EMBL/GenBank/DDBJ databases">
        <title>Roseococcus sp. XZZS9, whole genome shotgun sequencing project.</title>
        <authorList>
            <person name="Zhao G."/>
            <person name="Shen L."/>
        </authorList>
    </citation>
    <scope>NUCLEOTIDE SEQUENCE [LARGE SCALE GENOMIC DNA]</scope>
    <source>
        <strain evidence="8 9">XZZS9</strain>
    </source>
</reference>
<keyword evidence="5 7" id="KW-1133">Transmembrane helix</keyword>
<dbReference type="InterPro" id="IPR048279">
    <property type="entry name" value="MdtK-like"/>
</dbReference>
<organism evidence="8 9">
    <name type="scientific">Roseococcus pinisoli</name>
    <dbReference type="NCBI Taxonomy" id="2835040"/>
    <lineage>
        <taxon>Bacteria</taxon>
        <taxon>Pseudomonadati</taxon>
        <taxon>Pseudomonadota</taxon>
        <taxon>Alphaproteobacteria</taxon>
        <taxon>Acetobacterales</taxon>
        <taxon>Roseomonadaceae</taxon>
        <taxon>Roseococcus</taxon>
    </lineage>
</organism>
<comment type="subcellular location">
    <subcellularLocation>
        <location evidence="1">Cell inner membrane</location>
        <topology evidence="1">Multi-pass membrane protein</topology>
    </subcellularLocation>
</comment>
<accession>A0ABS5QB91</accession>
<comment type="caution">
    <text evidence="8">The sequence shown here is derived from an EMBL/GenBank/DDBJ whole genome shotgun (WGS) entry which is preliminary data.</text>
</comment>
<protein>
    <submittedName>
        <fullName evidence="8">MATE family efflux transporter</fullName>
    </submittedName>
</protein>
<feature type="transmembrane region" description="Helical" evidence="7">
    <location>
        <begin position="439"/>
        <end position="463"/>
    </location>
</feature>
<evidence type="ECO:0000256" key="3">
    <source>
        <dbReference type="ARBA" id="ARBA00022475"/>
    </source>
</evidence>
<evidence type="ECO:0000256" key="7">
    <source>
        <dbReference type="SAM" id="Phobius"/>
    </source>
</evidence>
<dbReference type="EMBL" id="JAHCDA010000001">
    <property type="protein sequence ID" value="MBS7809838.1"/>
    <property type="molecule type" value="Genomic_DNA"/>
</dbReference>
<keyword evidence="6 7" id="KW-0472">Membrane</keyword>
<dbReference type="PIRSF" id="PIRSF006603">
    <property type="entry name" value="DinF"/>
    <property type="match status" value="1"/>
</dbReference>
<keyword evidence="2" id="KW-0813">Transport</keyword>
<dbReference type="InterPro" id="IPR002528">
    <property type="entry name" value="MATE_fam"/>
</dbReference>
<keyword evidence="9" id="KW-1185">Reference proteome</keyword>
<name>A0ABS5QB91_9PROT</name>
<feature type="transmembrane region" description="Helical" evidence="7">
    <location>
        <begin position="342"/>
        <end position="362"/>
    </location>
</feature>
<evidence type="ECO:0000256" key="4">
    <source>
        <dbReference type="ARBA" id="ARBA00022692"/>
    </source>
</evidence>
<feature type="transmembrane region" description="Helical" evidence="7">
    <location>
        <begin position="219"/>
        <end position="244"/>
    </location>
</feature>
<feature type="transmembrane region" description="Helical" evidence="7">
    <location>
        <begin position="310"/>
        <end position="330"/>
    </location>
</feature>
<keyword evidence="3" id="KW-1003">Cell membrane</keyword>
<keyword evidence="4 7" id="KW-0812">Transmembrane</keyword>
<evidence type="ECO:0000313" key="9">
    <source>
        <dbReference type="Proteomes" id="UP000766336"/>
    </source>
</evidence>
<feature type="transmembrane region" description="Helical" evidence="7">
    <location>
        <begin position="64"/>
        <end position="87"/>
    </location>
</feature>
<evidence type="ECO:0000256" key="1">
    <source>
        <dbReference type="ARBA" id="ARBA00004429"/>
    </source>
</evidence>
<feature type="transmembrane region" description="Helical" evidence="7">
    <location>
        <begin position="158"/>
        <end position="180"/>
    </location>
</feature>
<feature type="transmembrane region" description="Helical" evidence="7">
    <location>
        <begin position="37"/>
        <end position="58"/>
    </location>
</feature>
<dbReference type="Pfam" id="PF01554">
    <property type="entry name" value="MatE"/>
    <property type="match status" value="2"/>
</dbReference>
<dbReference type="RefSeq" id="WP_213668499.1">
    <property type="nucleotide sequence ID" value="NZ_JAHCDA010000001.1"/>
</dbReference>
<dbReference type="PANTHER" id="PTHR43549:SF3">
    <property type="entry name" value="MULTIDRUG RESISTANCE PROTEIN YPNP-RELATED"/>
    <property type="match status" value="1"/>
</dbReference>
<feature type="transmembrane region" description="Helical" evidence="7">
    <location>
        <begin position="118"/>
        <end position="138"/>
    </location>
</feature>